<feature type="transmembrane region" description="Helical" evidence="8">
    <location>
        <begin position="139"/>
        <end position="158"/>
    </location>
</feature>
<sequence length="403" mass="42668">MSSDTTQASNATLPLIILLGAVSGLTPLAIDMYLPAMPAIAETLGTNSHRVQATLAAYTGGFALGQLLFGPLSDAKGRRPVLLGGMLVFAIAAMLCAMADSVESLTWLRAAQGFAGAASAVVVQALVRDLFNREDFARTMAYITLVMTLAPLIAPMLGGHLAHWFGWRSIFWVLTGVTVLIAVFSSLKLPETLPLERRQPLHFASIIRSYLRLISSPVALGFMLCGAFSFAGMFAFLTGASFIYIELYDVSPQHTGYLFGLNVLSLMLFTTLNGKWVRKLGSRTMLRVALSLQLLAGLLMPIGALLGWGLWSVVAPIMLYVGVISTIGSNSMASLLSSLPNLAGTASSLAGTLRFGIAALAAAFVSLLPDTSPLYMLGTMSGCALLSALAYWLLCEGRTASEG</sequence>
<keyword evidence="4" id="KW-1003">Cell membrane</keyword>
<feature type="transmembrane region" description="Helical" evidence="8">
    <location>
        <begin position="107"/>
        <end position="127"/>
    </location>
</feature>
<feature type="domain" description="Major facilitator superfamily (MFS) profile" evidence="9">
    <location>
        <begin position="12"/>
        <end position="399"/>
    </location>
</feature>
<feature type="transmembrane region" description="Helical" evidence="8">
    <location>
        <begin position="170"/>
        <end position="189"/>
    </location>
</feature>
<keyword evidence="5 8" id="KW-0812">Transmembrane</keyword>
<evidence type="ECO:0000256" key="7">
    <source>
        <dbReference type="ARBA" id="ARBA00023136"/>
    </source>
</evidence>
<dbReference type="NCBIfam" id="NF008314">
    <property type="entry name" value="PRK11102.1"/>
    <property type="match status" value="1"/>
</dbReference>
<keyword evidence="11" id="KW-1185">Reference proteome</keyword>
<evidence type="ECO:0000259" key="9">
    <source>
        <dbReference type="PROSITE" id="PS50850"/>
    </source>
</evidence>
<dbReference type="PROSITE" id="PS50850">
    <property type="entry name" value="MFS"/>
    <property type="match status" value="1"/>
</dbReference>
<dbReference type="Gene3D" id="1.20.1720.10">
    <property type="entry name" value="Multidrug resistance protein D"/>
    <property type="match status" value="1"/>
</dbReference>
<keyword evidence="7 8" id="KW-0472">Membrane</keyword>
<evidence type="ECO:0000313" key="11">
    <source>
        <dbReference type="Proteomes" id="UP001597048"/>
    </source>
</evidence>
<dbReference type="RefSeq" id="WP_379558608.1">
    <property type="nucleotide sequence ID" value="NZ_JBHTJS010000038.1"/>
</dbReference>
<dbReference type="SUPFAM" id="SSF103473">
    <property type="entry name" value="MFS general substrate transporter"/>
    <property type="match status" value="1"/>
</dbReference>
<gene>
    <name evidence="10" type="ORF">ACFQ1C_10730</name>
</gene>
<evidence type="ECO:0000256" key="2">
    <source>
        <dbReference type="ARBA" id="ARBA00006236"/>
    </source>
</evidence>
<name>A0ABW3KIH1_9GAMM</name>
<proteinExistence type="inferred from homology"/>
<protein>
    <recommendedName>
        <fullName evidence="8">Bcr/CflA family efflux transporter</fullName>
    </recommendedName>
</protein>
<dbReference type="InterPro" id="IPR011701">
    <property type="entry name" value="MFS"/>
</dbReference>
<feature type="transmembrane region" description="Helical" evidence="8">
    <location>
        <begin position="348"/>
        <end position="368"/>
    </location>
</feature>
<evidence type="ECO:0000313" key="10">
    <source>
        <dbReference type="EMBL" id="MFD1008627.1"/>
    </source>
</evidence>
<organism evidence="10 11">
    <name type="scientific">Oceanisphaera ostreae</name>
    <dbReference type="NCBI Taxonomy" id="914151"/>
    <lineage>
        <taxon>Bacteria</taxon>
        <taxon>Pseudomonadati</taxon>
        <taxon>Pseudomonadota</taxon>
        <taxon>Gammaproteobacteria</taxon>
        <taxon>Aeromonadales</taxon>
        <taxon>Aeromonadaceae</taxon>
        <taxon>Oceanisphaera</taxon>
    </lineage>
</organism>
<dbReference type="PANTHER" id="PTHR23502">
    <property type="entry name" value="MAJOR FACILITATOR SUPERFAMILY"/>
    <property type="match status" value="1"/>
</dbReference>
<feature type="transmembrane region" description="Helical" evidence="8">
    <location>
        <begin position="50"/>
        <end position="69"/>
    </location>
</feature>
<keyword evidence="8" id="KW-0997">Cell inner membrane</keyword>
<dbReference type="CDD" id="cd17320">
    <property type="entry name" value="MFS_MdfA_MDR_like"/>
    <property type="match status" value="1"/>
</dbReference>
<accession>A0ABW3KIH1</accession>
<dbReference type="EMBL" id="JBHTJS010000038">
    <property type="protein sequence ID" value="MFD1008627.1"/>
    <property type="molecule type" value="Genomic_DNA"/>
</dbReference>
<feature type="transmembrane region" description="Helical" evidence="8">
    <location>
        <begin position="288"/>
        <end position="311"/>
    </location>
</feature>
<dbReference type="Pfam" id="PF07690">
    <property type="entry name" value="MFS_1"/>
    <property type="match status" value="1"/>
</dbReference>
<evidence type="ECO:0000256" key="6">
    <source>
        <dbReference type="ARBA" id="ARBA00022989"/>
    </source>
</evidence>
<evidence type="ECO:0000256" key="4">
    <source>
        <dbReference type="ARBA" id="ARBA00022475"/>
    </source>
</evidence>
<evidence type="ECO:0000256" key="1">
    <source>
        <dbReference type="ARBA" id="ARBA00004651"/>
    </source>
</evidence>
<dbReference type="InterPro" id="IPR004812">
    <property type="entry name" value="Efflux_drug-R_Bcr/CmlA"/>
</dbReference>
<feature type="transmembrane region" description="Helical" evidence="8">
    <location>
        <begin position="317"/>
        <end position="336"/>
    </location>
</feature>
<keyword evidence="6 8" id="KW-1133">Transmembrane helix</keyword>
<comment type="similarity">
    <text evidence="2 8">Belongs to the major facilitator superfamily. Bcr/CmlA family.</text>
</comment>
<reference evidence="11" key="1">
    <citation type="journal article" date="2019" name="Int. J. Syst. Evol. Microbiol.">
        <title>The Global Catalogue of Microorganisms (GCM) 10K type strain sequencing project: providing services to taxonomists for standard genome sequencing and annotation.</title>
        <authorList>
            <consortium name="The Broad Institute Genomics Platform"/>
            <consortium name="The Broad Institute Genome Sequencing Center for Infectious Disease"/>
            <person name="Wu L."/>
            <person name="Ma J."/>
        </authorList>
    </citation>
    <scope>NUCLEOTIDE SEQUENCE [LARGE SCALE GENOMIC DNA]</scope>
    <source>
        <strain evidence="11">CCUG 60525</strain>
    </source>
</reference>
<feature type="transmembrane region" description="Helical" evidence="8">
    <location>
        <begin position="218"/>
        <end position="245"/>
    </location>
</feature>
<dbReference type="Proteomes" id="UP001597048">
    <property type="component" value="Unassembled WGS sequence"/>
</dbReference>
<feature type="transmembrane region" description="Helical" evidence="8">
    <location>
        <begin position="12"/>
        <end position="30"/>
    </location>
</feature>
<dbReference type="PANTHER" id="PTHR23502:SF132">
    <property type="entry name" value="POLYAMINE TRANSPORTER 2-RELATED"/>
    <property type="match status" value="1"/>
</dbReference>
<evidence type="ECO:0000256" key="3">
    <source>
        <dbReference type="ARBA" id="ARBA00022448"/>
    </source>
</evidence>
<dbReference type="InterPro" id="IPR036259">
    <property type="entry name" value="MFS_trans_sf"/>
</dbReference>
<dbReference type="InterPro" id="IPR020846">
    <property type="entry name" value="MFS_dom"/>
</dbReference>
<feature type="transmembrane region" description="Helical" evidence="8">
    <location>
        <begin position="257"/>
        <end position="276"/>
    </location>
</feature>
<evidence type="ECO:0000256" key="5">
    <source>
        <dbReference type="ARBA" id="ARBA00022692"/>
    </source>
</evidence>
<feature type="transmembrane region" description="Helical" evidence="8">
    <location>
        <begin position="374"/>
        <end position="394"/>
    </location>
</feature>
<feature type="transmembrane region" description="Helical" evidence="8">
    <location>
        <begin position="81"/>
        <end position="101"/>
    </location>
</feature>
<dbReference type="NCBIfam" id="TIGR00710">
    <property type="entry name" value="efflux_Bcr_CflA"/>
    <property type="match status" value="1"/>
</dbReference>
<keyword evidence="3 8" id="KW-0813">Transport</keyword>
<comment type="caution">
    <text evidence="10">The sequence shown here is derived from an EMBL/GenBank/DDBJ whole genome shotgun (WGS) entry which is preliminary data.</text>
</comment>
<comment type="subcellular location">
    <subcellularLocation>
        <location evidence="8">Cell inner membrane</location>
        <topology evidence="8">Multi-pass membrane protein</topology>
    </subcellularLocation>
    <subcellularLocation>
        <location evidence="1">Cell membrane</location>
        <topology evidence="1">Multi-pass membrane protein</topology>
    </subcellularLocation>
</comment>
<evidence type="ECO:0000256" key="8">
    <source>
        <dbReference type="RuleBase" id="RU365088"/>
    </source>
</evidence>